<dbReference type="InterPro" id="IPR040759">
    <property type="entry name" value="RGS_DHEX"/>
</dbReference>
<reference evidence="4 6" key="2">
    <citation type="journal article" date="2013" name="Nature">
        <title>Insights into bilaterian evolution from three spiralian genomes.</title>
        <authorList>
            <person name="Simakov O."/>
            <person name="Marletaz F."/>
            <person name="Cho S.J."/>
            <person name="Edsinger-Gonzales E."/>
            <person name="Havlak P."/>
            <person name="Hellsten U."/>
            <person name="Kuo D.H."/>
            <person name="Larsson T."/>
            <person name="Lv J."/>
            <person name="Arendt D."/>
            <person name="Savage R."/>
            <person name="Osoegawa K."/>
            <person name="de Jong P."/>
            <person name="Grimwood J."/>
            <person name="Chapman J.A."/>
            <person name="Shapiro H."/>
            <person name="Aerts A."/>
            <person name="Otillar R.P."/>
            <person name="Terry A.Y."/>
            <person name="Boore J.L."/>
            <person name="Grigoriev I.V."/>
            <person name="Lindberg D.R."/>
            <person name="Seaver E.C."/>
            <person name="Weisblat D.A."/>
            <person name="Putnam N.H."/>
            <person name="Rokhsar D.S."/>
        </authorList>
    </citation>
    <scope>NUCLEOTIDE SEQUENCE</scope>
    <source>
        <strain evidence="4 6">I ESC-2004</strain>
    </source>
</reference>
<dbReference type="SMART" id="SM00315">
    <property type="entry name" value="RGS"/>
    <property type="match status" value="1"/>
</dbReference>
<dbReference type="GO" id="GO:0005737">
    <property type="term" value="C:cytoplasm"/>
    <property type="evidence" value="ECO:0007669"/>
    <property type="project" value="TreeGrafter"/>
</dbReference>
<dbReference type="OMA" id="WISDEAS"/>
<feature type="domain" description="DEP" evidence="3">
    <location>
        <begin position="32"/>
        <end position="108"/>
    </location>
</feature>
<evidence type="ECO:0008006" key="7">
    <source>
        <dbReference type="Google" id="ProtNLM"/>
    </source>
</evidence>
<keyword evidence="1" id="KW-0734">Signal transduction inhibitor</keyword>
<dbReference type="EMBL" id="AMQN01014733">
    <property type="status" value="NOT_ANNOTATED_CDS"/>
    <property type="molecule type" value="Genomic_DNA"/>
</dbReference>
<accession>R7T821</accession>
<dbReference type="GO" id="GO:0008277">
    <property type="term" value="P:regulation of G protein-coupled receptor signaling pathway"/>
    <property type="evidence" value="ECO:0007669"/>
    <property type="project" value="InterPro"/>
</dbReference>
<dbReference type="PANTHER" id="PTHR45746:SF5">
    <property type="entry name" value="REGULATOR OF G-PROTEIN SIGNALING 7"/>
    <property type="match status" value="1"/>
</dbReference>
<sequence length="445" mass="52344">MVFFAHSSLSQFATCDRFCRKIENLIQEMQHKDSGVPVRAQKNFLTTIPCAFTGYDLVEWLMVRLQLSDPNEALHLATLLCQCGYYFPVSETKSLAVRDDGTLFRFQSPYFWPSQNWEPNNVDYAIYLTKRAMRNKQRHGLEEHEQSSLNKLQKMLCDKWDFVYMQAEEQVRLSKDRKKTDKVVLDSQEKAFWRVQRPGPGQFNCLLEEGKQVIMMRKPNHKKEDTSILIITDSVFDDQHEKTAHEALENRRLLHRFEQYEEHDPFLGCAQPSNPWVTDDTTMWVLNTVLVDTPTEKRVKRWSFDMMELLNDPRGLHEFKGFLEKEYSSENIHFWLAVEHLKHGTQSAVKETVEHIYKEYLAPGAPCEINIDSKTMEGTLQSIKHATRYSFDAAQEHIFLLMKKDSYQRFLRSEQYKHLLATAINPSPKKKWDFFYAPSCDKNIT</sequence>
<dbReference type="Proteomes" id="UP000014760">
    <property type="component" value="Unassembled WGS sequence"/>
</dbReference>
<dbReference type="AlphaFoldDB" id="R7T821"/>
<dbReference type="InterPro" id="IPR047017">
    <property type="entry name" value="RGS6/7/9/11_DHEX_sf"/>
</dbReference>
<dbReference type="PROSITE" id="PS50186">
    <property type="entry name" value="DEP"/>
    <property type="match status" value="1"/>
</dbReference>
<dbReference type="InterPro" id="IPR036305">
    <property type="entry name" value="RGS_sf"/>
</dbReference>
<dbReference type="SMART" id="SM01224">
    <property type="entry name" value="G_gamma"/>
    <property type="match status" value="1"/>
</dbReference>
<keyword evidence="6" id="KW-1185">Reference proteome</keyword>
<dbReference type="InterPro" id="IPR036388">
    <property type="entry name" value="WH-like_DNA-bd_sf"/>
</dbReference>
<dbReference type="GO" id="GO:0035556">
    <property type="term" value="P:intracellular signal transduction"/>
    <property type="evidence" value="ECO:0007669"/>
    <property type="project" value="InterPro"/>
</dbReference>
<evidence type="ECO:0000313" key="4">
    <source>
        <dbReference type="EMBL" id="ELT89740.1"/>
    </source>
</evidence>
<organism evidence="4">
    <name type="scientific">Capitella teleta</name>
    <name type="common">Polychaete worm</name>
    <dbReference type="NCBI Taxonomy" id="283909"/>
    <lineage>
        <taxon>Eukaryota</taxon>
        <taxon>Metazoa</taxon>
        <taxon>Spiralia</taxon>
        <taxon>Lophotrochozoa</taxon>
        <taxon>Annelida</taxon>
        <taxon>Polychaeta</taxon>
        <taxon>Sedentaria</taxon>
        <taxon>Scolecida</taxon>
        <taxon>Capitellidae</taxon>
        <taxon>Capitella</taxon>
    </lineage>
</organism>
<dbReference type="Pfam" id="PF00615">
    <property type="entry name" value="RGS"/>
    <property type="match status" value="1"/>
</dbReference>
<dbReference type="EMBL" id="AMQN01014734">
    <property type="status" value="NOT_ANNOTATED_CDS"/>
    <property type="molecule type" value="Genomic_DNA"/>
</dbReference>
<dbReference type="InterPro" id="IPR000591">
    <property type="entry name" value="DEP_dom"/>
</dbReference>
<dbReference type="InterPro" id="IPR044926">
    <property type="entry name" value="RGS_subdomain_2"/>
</dbReference>
<dbReference type="Gene3D" id="1.10.10.10">
    <property type="entry name" value="Winged helix-like DNA-binding domain superfamily/Winged helix DNA-binding domain"/>
    <property type="match status" value="1"/>
</dbReference>
<dbReference type="STRING" id="283909.R7T821"/>
<evidence type="ECO:0000259" key="2">
    <source>
        <dbReference type="PROSITE" id="PS50132"/>
    </source>
</evidence>
<proteinExistence type="predicted"/>
<dbReference type="InterPro" id="IPR047016">
    <property type="entry name" value="RGS6/7/9/11"/>
</dbReference>
<dbReference type="SUPFAM" id="SSF48097">
    <property type="entry name" value="Regulator of G-protein signaling, RGS"/>
    <property type="match status" value="1"/>
</dbReference>
<evidence type="ECO:0000313" key="6">
    <source>
        <dbReference type="Proteomes" id="UP000014760"/>
    </source>
</evidence>
<dbReference type="CDD" id="cd04450">
    <property type="entry name" value="DEP_RGS7-like"/>
    <property type="match status" value="1"/>
</dbReference>
<gene>
    <name evidence="4" type="ORF">CAPTEDRAFT_201452</name>
</gene>
<evidence type="ECO:0000256" key="1">
    <source>
        <dbReference type="ARBA" id="ARBA00022700"/>
    </source>
</evidence>
<evidence type="ECO:0000259" key="3">
    <source>
        <dbReference type="PROSITE" id="PS50186"/>
    </source>
</evidence>
<dbReference type="SMART" id="SM00049">
    <property type="entry name" value="DEP"/>
    <property type="match status" value="1"/>
</dbReference>
<dbReference type="SUPFAM" id="SSF46785">
    <property type="entry name" value="Winged helix' DNA-binding domain"/>
    <property type="match status" value="1"/>
</dbReference>
<dbReference type="GO" id="GO:0009968">
    <property type="term" value="P:negative regulation of signal transduction"/>
    <property type="evidence" value="ECO:0007669"/>
    <property type="project" value="UniProtKB-KW"/>
</dbReference>
<dbReference type="HOGENOM" id="CLU_025092_4_0_1"/>
<dbReference type="FunFam" id="1.10.167.10:FF:000001">
    <property type="entry name" value="Putative regulator of g-protein signaling 12"/>
    <property type="match status" value="1"/>
</dbReference>
<dbReference type="InterPro" id="IPR016137">
    <property type="entry name" value="RGS"/>
</dbReference>
<evidence type="ECO:0000313" key="5">
    <source>
        <dbReference type="EnsemblMetazoa" id="CapteP201452"/>
    </source>
</evidence>
<dbReference type="GO" id="GO:0005886">
    <property type="term" value="C:plasma membrane"/>
    <property type="evidence" value="ECO:0007669"/>
    <property type="project" value="TreeGrafter"/>
</dbReference>
<protein>
    <recommendedName>
        <fullName evidence="7">RGS domain-containing protein</fullName>
    </recommendedName>
</protein>
<dbReference type="Gene3D" id="1.10.1240.60">
    <property type="match status" value="1"/>
</dbReference>
<dbReference type="EMBL" id="KB311212">
    <property type="protein sequence ID" value="ELT89740.1"/>
    <property type="molecule type" value="Genomic_DNA"/>
</dbReference>
<dbReference type="GO" id="GO:0005096">
    <property type="term" value="F:GTPase activator activity"/>
    <property type="evidence" value="ECO:0007669"/>
    <property type="project" value="TreeGrafter"/>
</dbReference>
<dbReference type="OrthoDB" id="196547at2759"/>
<dbReference type="PRINTS" id="PR01301">
    <property type="entry name" value="RGSPROTEIN"/>
</dbReference>
<reference evidence="6" key="1">
    <citation type="submission" date="2012-12" db="EMBL/GenBank/DDBJ databases">
        <authorList>
            <person name="Hellsten U."/>
            <person name="Grimwood J."/>
            <person name="Chapman J.A."/>
            <person name="Shapiro H."/>
            <person name="Aerts A."/>
            <person name="Otillar R.P."/>
            <person name="Terry A.Y."/>
            <person name="Boore J.L."/>
            <person name="Simakov O."/>
            <person name="Marletaz F."/>
            <person name="Cho S.-J."/>
            <person name="Edsinger-Gonzales E."/>
            <person name="Havlak P."/>
            <person name="Kuo D.-H."/>
            <person name="Larsson T."/>
            <person name="Lv J."/>
            <person name="Arendt D."/>
            <person name="Savage R."/>
            <person name="Osoegawa K."/>
            <person name="de Jong P."/>
            <person name="Lindberg D.R."/>
            <person name="Seaver E.C."/>
            <person name="Weisblat D.A."/>
            <person name="Putnam N.H."/>
            <person name="Grigoriev I.V."/>
            <person name="Rokhsar D.S."/>
        </authorList>
    </citation>
    <scope>NUCLEOTIDE SEQUENCE</scope>
    <source>
        <strain evidence="6">I ESC-2004</strain>
    </source>
</reference>
<dbReference type="Pfam" id="PF00610">
    <property type="entry name" value="DEP"/>
    <property type="match status" value="1"/>
</dbReference>
<feature type="domain" description="RGS" evidence="2">
    <location>
        <begin position="305"/>
        <end position="420"/>
    </location>
</feature>
<dbReference type="InterPro" id="IPR034483">
    <property type="entry name" value="RGS_Egl-10"/>
</dbReference>
<dbReference type="PROSITE" id="PS50132">
    <property type="entry name" value="RGS"/>
    <property type="match status" value="1"/>
</dbReference>
<dbReference type="InterPro" id="IPR036390">
    <property type="entry name" value="WH_DNA-bd_sf"/>
</dbReference>
<dbReference type="Gene3D" id="1.10.167.10">
    <property type="entry name" value="Regulator of G-protein Signalling 4, domain 2"/>
    <property type="match status" value="1"/>
</dbReference>
<name>R7T821_CAPTE</name>
<dbReference type="PANTHER" id="PTHR45746">
    <property type="entry name" value="LP21163P"/>
    <property type="match status" value="1"/>
</dbReference>
<dbReference type="Pfam" id="PF18148">
    <property type="entry name" value="RGS_DHEX"/>
    <property type="match status" value="1"/>
</dbReference>
<dbReference type="InterPro" id="IPR015898">
    <property type="entry name" value="G-protein_gamma-like_dom"/>
</dbReference>
<dbReference type="CDD" id="cd08705">
    <property type="entry name" value="RGS_R7-like"/>
    <property type="match status" value="1"/>
</dbReference>
<reference evidence="5" key="3">
    <citation type="submission" date="2015-06" db="UniProtKB">
        <authorList>
            <consortium name="EnsemblMetazoa"/>
        </authorList>
    </citation>
    <scope>IDENTIFICATION</scope>
</reference>
<dbReference type="GO" id="GO:0043005">
    <property type="term" value="C:neuron projection"/>
    <property type="evidence" value="ECO:0007669"/>
    <property type="project" value="TreeGrafter"/>
</dbReference>
<dbReference type="EnsemblMetazoa" id="CapteT201452">
    <property type="protein sequence ID" value="CapteP201452"/>
    <property type="gene ID" value="CapteG201452"/>
</dbReference>